<dbReference type="PANTHER" id="PTHR33744:SF7">
    <property type="entry name" value="PUCR FAMILY TRANSCRIPTIONAL REGULATOR"/>
    <property type="match status" value="1"/>
</dbReference>
<evidence type="ECO:0000259" key="1">
    <source>
        <dbReference type="Pfam" id="PF13556"/>
    </source>
</evidence>
<feature type="domain" description="PucR C-terminal helix-turn-helix" evidence="1">
    <location>
        <begin position="276"/>
        <end position="333"/>
    </location>
</feature>
<comment type="caution">
    <text evidence="3">The sequence shown here is derived from an EMBL/GenBank/DDBJ whole genome shotgun (WGS) entry which is preliminary data.</text>
</comment>
<feature type="domain" description="RsbT co-antagonist protein RsbRD N-terminal" evidence="2">
    <location>
        <begin position="5"/>
        <end position="96"/>
    </location>
</feature>
<reference evidence="3 4" key="1">
    <citation type="submission" date="2020-04" db="EMBL/GenBank/DDBJ databases">
        <title>MicrobeNet Type strains.</title>
        <authorList>
            <person name="Nicholson A.C."/>
        </authorList>
    </citation>
    <scope>NUCLEOTIDE SEQUENCE [LARGE SCALE GENOMIC DNA]</scope>
    <source>
        <strain evidence="3 4">DSM 44445</strain>
    </source>
</reference>
<keyword evidence="4" id="KW-1185">Reference proteome</keyword>
<dbReference type="SUPFAM" id="SSF46689">
    <property type="entry name" value="Homeodomain-like"/>
    <property type="match status" value="1"/>
</dbReference>
<evidence type="ECO:0000313" key="4">
    <source>
        <dbReference type="Proteomes" id="UP000523447"/>
    </source>
</evidence>
<dbReference type="AlphaFoldDB" id="A0A7X6M1Y7"/>
<dbReference type="PANTHER" id="PTHR33744">
    <property type="entry name" value="CARBOHYDRATE DIACID REGULATOR"/>
    <property type="match status" value="1"/>
</dbReference>
<organism evidence="3 4">
    <name type="scientific">Nocardia veterana</name>
    <dbReference type="NCBI Taxonomy" id="132249"/>
    <lineage>
        <taxon>Bacteria</taxon>
        <taxon>Bacillati</taxon>
        <taxon>Actinomycetota</taxon>
        <taxon>Actinomycetes</taxon>
        <taxon>Mycobacteriales</taxon>
        <taxon>Nocardiaceae</taxon>
        <taxon>Nocardia</taxon>
    </lineage>
</organism>
<dbReference type="InterPro" id="IPR051448">
    <property type="entry name" value="CdaR-like_regulators"/>
</dbReference>
<protein>
    <submittedName>
        <fullName evidence="3">PucR family transcriptional regulator</fullName>
    </submittedName>
</protein>
<dbReference type="Gene3D" id="1.10.10.2840">
    <property type="entry name" value="PucR C-terminal helix-turn-helix domain"/>
    <property type="match status" value="1"/>
</dbReference>
<evidence type="ECO:0000313" key="3">
    <source>
        <dbReference type="EMBL" id="NKY88809.1"/>
    </source>
</evidence>
<proteinExistence type="predicted"/>
<dbReference type="InterPro" id="IPR009057">
    <property type="entry name" value="Homeodomain-like_sf"/>
</dbReference>
<dbReference type="InterPro" id="IPR025751">
    <property type="entry name" value="RsbRD_N_dom"/>
</dbReference>
<name>A0A7X6M1Y7_9NOCA</name>
<dbReference type="InterPro" id="IPR042070">
    <property type="entry name" value="PucR_C-HTH_sf"/>
</dbReference>
<dbReference type="Pfam" id="PF13556">
    <property type="entry name" value="HTH_30"/>
    <property type="match status" value="1"/>
</dbReference>
<dbReference type="Proteomes" id="UP000523447">
    <property type="component" value="Unassembled WGS sequence"/>
</dbReference>
<dbReference type="InterPro" id="IPR025736">
    <property type="entry name" value="PucR_C-HTH_dom"/>
</dbReference>
<dbReference type="EMBL" id="JAAXPE010000035">
    <property type="protein sequence ID" value="NKY88809.1"/>
    <property type="molecule type" value="Genomic_DNA"/>
</dbReference>
<accession>A0A7X6M1Y7</accession>
<sequence>MQRPGGDPLPDLTTFLQAAAVRWARAELPLEQVLHALHTAVGAGLELVLTRLDDPGRDDVVTWTTVALELSDLCTSIISTTYVRELQSAAAHRHTAAHTLASALLGGHATSKVARECGIPIAGEYFVLAVHLAPPADRDRTGADRHVVAGRRLRRIQAGLAREFRGQALAVLSTDGGTVLIPAPACTEAELERAVDAVGQQAETAITAIVTRSAPESIPAAAQQTHELLDTTEAIGIGAGLHKFDDLALQYQLTRPGIARTILETRIAPLDDHPELMETLRVFFQTDLNRRRTARQLNIHPNTIDYRLRKIGQLTGLNPSRSQGLWYLRSALIARAGALEPSAPRRSA</sequence>
<dbReference type="Pfam" id="PF14361">
    <property type="entry name" value="RsbRD_N"/>
    <property type="match status" value="1"/>
</dbReference>
<gene>
    <name evidence="3" type="ORF">HGA07_24715</name>
</gene>
<evidence type="ECO:0000259" key="2">
    <source>
        <dbReference type="Pfam" id="PF14361"/>
    </source>
</evidence>